<name>A0AAV9C1X9_ACOCL</name>
<evidence type="ECO:0000313" key="3">
    <source>
        <dbReference type="Proteomes" id="UP001180020"/>
    </source>
</evidence>
<keyword evidence="3" id="KW-1185">Reference proteome</keyword>
<evidence type="ECO:0000313" key="2">
    <source>
        <dbReference type="EMBL" id="KAK1283135.1"/>
    </source>
</evidence>
<accession>A0AAV9C1X9</accession>
<protein>
    <submittedName>
        <fullName evidence="2">S-acyltransferase</fullName>
    </submittedName>
</protein>
<feature type="region of interest" description="Disordered" evidence="1">
    <location>
        <begin position="94"/>
        <end position="121"/>
    </location>
</feature>
<reference evidence="2" key="2">
    <citation type="submission" date="2023-06" db="EMBL/GenBank/DDBJ databases">
        <authorList>
            <person name="Ma L."/>
            <person name="Liu K.-W."/>
            <person name="Li Z."/>
            <person name="Hsiao Y.-Y."/>
            <person name="Qi Y."/>
            <person name="Fu T."/>
            <person name="Tang G."/>
            <person name="Zhang D."/>
            <person name="Sun W.-H."/>
            <person name="Liu D.-K."/>
            <person name="Li Y."/>
            <person name="Chen G.-Z."/>
            <person name="Liu X.-D."/>
            <person name="Liao X.-Y."/>
            <person name="Jiang Y.-T."/>
            <person name="Yu X."/>
            <person name="Hao Y."/>
            <person name="Huang J."/>
            <person name="Zhao X.-W."/>
            <person name="Ke S."/>
            <person name="Chen Y.-Y."/>
            <person name="Wu W.-L."/>
            <person name="Hsu J.-L."/>
            <person name="Lin Y.-F."/>
            <person name="Huang M.-D."/>
            <person name="Li C.-Y."/>
            <person name="Huang L."/>
            <person name="Wang Z.-W."/>
            <person name="Zhao X."/>
            <person name="Zhong W.-Y."/>
            <person name="Peng D.-H."/>
            <person name="Ahmad S."/>
            <person name="Lan S."/>
            <person name="Zhang J.-S."/>
            <person name="Tsai W.-C."/>
            <person name="Van De Peer Y."/>
            <person name="Liu Z.-J."/>
        </authorList>
    </citation>
    <scope>NUCLEOTIDE SEQUENCE</scope>
    <source>
        <strain evidence="2">CP</strain>
        <tissue evidence="2">Leaves</tissue>
    </source>
</reference>
<reference evidence="2" key="1">
    <citation type="journal article" date="2023" name="Nat. Commun.">
        <title>Diploid and tetraploid genomes of Acorus and the evolution of monocots.</title>
        <authorList>
            <person name="Ma L."/>
            <person name="Liu K.W."/>
            <person name="Li Z."/>
            <person name="Hsiao Y.Y."/>
            <person name="Qi Y."/>
            <person name="Fu T."/>
            <person name="Tang G.D."/>
            <person name="Zhang D."/>
            <person name="Sun W.H."/>
            <person name="Liu D.K."/>
            <person name="Li Y."/>
            <person name="Chen G.Z."/>
            <person name="Liu X.D."/>
            <person name="Liao X.Y."/>
            <person name="Jiang Y.T."/>
            <person name="Yu X."/>
            <person name="Hao Y."/>
            <person name="Huang J."/>
            <person name="Zhao X.W."/>
            <person name="Ke S."/>
            <person name="Chen Y.Y."/>
            <person name="Wu W.L."/>
            <person name="Hsu J.L."/>
            <person name="Lin Y.F."/>
            <person name="Huang M.D."/>
            <person name="Li C.Y."/>
            <person name="Huang L."/>
            <person name="Wang Z.W."/>
            <person name="Zhao X."/>
            <person name="Zhong W.Y."/>
            <person name="Peng D.H."/>
            <person name="Ahmad S."/>
            <person name="Lan S."/>
            <person name="Zhang J.S."/>
            <person name="Tsai W.C."/>
            <person name="Van de Peer Y."/>
            <person name="Liu Z.J."/>
        </authorList>
    </citation>
    <scope>NUCLEOTIDE SEQUENCE</scope>
    <source>
        <strain evidence="2">CP</strain>
    </source>
</reference>
<dbReference type="EMBL" id="JAUJYO010000021">
    <property type="protein sequence ID" value="KAK1283135.1"/>
    <property type="molecule type" value="Genomic_DNA"/>
</dbReference>
<sequence>MLEAEAEAVFDKVRSSRIARKCIGDSLTNNVQLLRDMVPHWAHHLSWVSHSVNQTARENYRKRYADSRNPYDKGMLKNIYEGLFRKLPPPKVNFRAKSIPGGSRGRELKGTSASDSGYGEDEVEVDAIQKASGETSNLNTVI</sequence>
<evidence type="ECO:0000256" key="1">
    <source>
        <dbReference type="SAM" id="MobiDB-lite"/>
    </source>
</evidence>
<proteinExistence type="predicted"/>
<organism evidence="2 3">
    <name type="scientific">Acorus calamus</name>
    <name type="common">Sweet flag</name>
    <dbReference type="NCBI Taxonomy" id="4465"/>
    <lineage>
        <taxon>Eukaryota</taxon>
        <taxon>Viridiplantae</taxon>
        <taxon>Streptophyta</taxon>
        <taxon>Embryophyta</taxon>
        <taxon>Tracheophyta</taxon>
        <taxon>Spermatophyta</taxon>
        <taxon>Magnoliopsida</taxon>
        <taxon>Liliopsida</taxon>
        <taxon>Acoraceae</taxon>
        <taxon>Acorus</taxon>
    </lineage>
</organism>
<dbReference type="Proteomes" id="UP001180020">
    <property type="component" value="Unassembled WGS sequence"/>
</dbReference>
<gene>
    <name evidence="2" type="ORF">QJS10_CPB21g00949</name>
</gene>
<comment type="caution">
    <text evidence="2">The sequence shown here is derived from an EMBL/GenBank/DDBJ whole genome shotgun (WGS) entry which is preliminary data.</text>
</comment>
<dbReference type="AlphaFoldDB" id="A0AAV9C1X9"/>